<dbReference type="InterPro" id="IPR041679">
    <property type="entry name" value="DNA2/NAM7-like_C"/>
</dbReference>
<feature type="domain" description="DNA2/NAM7 helicase-like C-terminal" evidence="2">
    <location>
        <begin position="329"/>
        <end position="515"/>
    </location>
</feature>
<evidence type="ECO:0000313" key="4">
    <source>
        <dbReference type="Proteomes" id="UP001465755"/>
    </source>
</evidence>
<dbReference type="InterPro" id="IPR047187">
    <property type="entry name" value="SF1_C_Upf1"/>
</dbReference>
<evidence type="ECO:0000259" key="2">
    <source>
        <dbReference type="Pfam" id="PF13087"/>
    </source>
</evidence>
<accession>A0AAW1NZU3</accession>
<dbReference type="InterPro" id="IPR045055">
    <property type="entry name" value="DNA2/NAM7-like"/>
</dbReference>
<dbReference type="Gene3D" id="3.40.50.300">
    <property type="entry name" value="P-loop containing nucleotide triphosphate hydrolases"/>
    <property type="match status" value="2"/>
</dbReference>
<dbReference type="AlphaFoldDB" id="A0AAW1NZU3"/>
<evidence type="ECO:0000259" key="1">
    <source>
        <dbReference type="Pfam" id="PF13086"/>
    </source>
</evidence>
<dbReference type="PANTHER" id="PTHR10887:SF518">
    <property type="entry name" value="RNA HELICASE NONSENSE MRNA REDUCING FACTOR"/>
    <property type="match status" value="1"/>
</dbReference>
<dbReference type="SUPFAM" id="SSF52540">
    <property type="entry name" value="P-loop containing nucleoside triphosphate hydrolases"/>
    <property type="match status" value="1"/>
</dbReference>
<proteinExistence type="predicted"/>
<sequence>MQVLRAAIVEELNIRLAEIAAGDSSNSLALRISSGLEKSGSYRRDDLWVLSSSPNLDPAEGETNNRSQKPWLAVARSLWHGPNKDGKMHIEQVGPWFDNSAASEEANPMCIIFGPFGSGKSQLLVAMISFLVEQMKANGHDGLRILVAAHTNAAVDRVLVGLLDRGFTDLLRVGPLRRIDRRLLAHSLHATQVTKGPSEAVSELQAMLQEAISPSDTASIQAELDKMKQGAEQRRKQLLKTVRVVGLTCCSAMLPVMNGLSFDTVVLDECSQITEPLSIVPLVRSSTCRHLLIAGDPCQLPPIISSPAQVTPSGIQPLQNPSEAQHGLGRPLFARLCALGHKCILLRRQYRCHPTIAAVANRQYYKGQLLDGCTEESRAPLMPGLQPLAFLDVRGQTQGGGMSLANKTEAACVVSALCQILQAGISAEAVGVICLYRAQVALVQSLMRKQVTDGGEDCSTLCSIDVATVDSFQGMEKDIIVLTTAVTRPSAFAADAQRLNVALTRAKHHLILIGCDPALQALSPALRHIIGVCRSGKGTFLQGGLGFKLINAPS</sequence>
<dbReference type="EMBL" id="JALJOQ010000083">
    <property type="protein sequence ID" value="KAK9800288.1"/>
    <property type="molecule type" value="Genomic_DNA"/>
</dbReference>
<organism evidence="3 4">
    <name type="scientific">Symbiochloris irregularis</name>
    <dbReference type="NCBI Taxonomy" id="706552"/>
    <lineage>
        <taxon>Eukaryota</taxon>
        <taxon>Viridiplantae</taxon>
        <taxon>Chlorophyta</taxon>
        <taxon>core chlorophytes</taxon>
        <taxon>Trebouxiophyceae</taxon>
        <taxon>Trebouxiales</taxon>
        <taxon>Trebouxiaceae</taxon>
        <taxon>Symbiochloris</taxon>
    </lineage>
</organism>
<dbReference type="CDD" id="cd18808">
    <property type="entry name" value="SF1_C_Upf1"/>
    <property type="match status" value="1"/>
</dbReference>
<dbReference type="InterPro" id="IPR041677">
    <property type="entry name" value="DNA2/NAM7_AAA_11"/>
</dbReference>
<dbReference type="Pfam" id="PF13087">
    <property type="entry name" value="AAA_12"/>
    <property type="match status" value="1"/>
</dbReference>
<feature type="domain" description="DNA2/NAM7 helicase helicase" evidence="1">
    <location>
        <begin position="105"/>
        <end position="306"/>
    </location>
</feature>
<keyword evidence="4" id="KW-1185">Reference proteome</keyword>
<dbReference type="InterPro" id="IPR027417">
    <property type="entry name" value="P-loop_NTPase"/>
</dbReference>
<comment type="caution">
    <text evidence="3">The sequence shown here is derived from an EMBL/GenBank/DDBJ whole genome shotgun (WGS) entry which is preliminary data.</text>
</comment>
<dbReference type="Pfam" id="PF13086">
    <property type="entry name" value="AAA_11"/>
    <property type="match status" value="1"/>
</dbReference>
<reference evidence="3 4" key="1">
    <citation type="journal article" date="2024" name="Nat. Commun.">
        <title>Phylogenomics reveals the evolutionary origins of lichenization in chlorophyte algae.</title>
        <authorList>
            <person name="Puginier C."/>
            <person name="Libourel C."/>
            <person name="Otte J."/>
            <person name="Skaloud P."/>
            <person name="Haon M."/>
            <person name="Grisel S."/>
            <person name="Petersen M."/>
            <person name="Berrin J.G."/>
            <person name="Delaux P.M."/>
            <person name="Dal Grande F."/>
            <person name="Keller J."/>
        </authorList>
    </citation>
    <scope>NUCLEOTIDE SEQUENCE [LARGE SCALE GENOMIC DNA]</scope>
    <source>
        <strain evidence="3 4">SAG 2036</strain>
    </source>
</reference>
<dbReference type="Proteomes" id="UP001465755">
    <property type="component" value="Unassembled WGS sequence"/>
</dbReference>
<evidence type="ECO:0000313" key="3">
    <source>
        <dbReference type="EMBL" id="KAK9800288.1"/>
    </source>
</evidence>
<name>A0AAW1NZU3_9CHLO</name>
<gene>
    <name evidence="3" type="ORF">WJX73_004434</name>
</gene>
<dbReference type="PANTHER" id="PTHR10887">
    <property type="entry name" value="DNA2/NAM7 HELICASE FAMILY"/>
    <property type="match status" value="1"/>
</dbReference>
<dbReference type="GO" id="GO:0004386">
    <property type="term" value="F:helicase activity"/>
    <property type="evidence" value="ECO:0007669"/>
    <property type="project" value="InterPro"/>
</dbReference>
<protein>
    <submittedName>
        <fullName evidence="3">Uncharacterized protein</fullName>
    </submittedName>
</protein>